<organism evidence="3 4">
    <name type="scientific">Westerdykella ornata</name>
    <dbReference type="NCBI Taxonomy" id="318751"/>
    <lineage>
        <taxon>Eukaryota</taxon>
        <taxon>Fungi</taxon>
        <taxon>Dikarya</taxon>
        <taxon>Ascomycota</taxon>
        <taxon>Pezizomycotina</taxon>
        <taxon>Dothideomycetes</taxon>
        <taxon>Pleosporomycetidae</taxon>
        <taxon>Pleosporales</taxon>
        <taxon>Sporormiaceae</taxon>
        <taxon>Westerdykella</taxon>
    </lineage>
</organism>
<dbReference type="Pfam" id="PF00789">
    <property type="entry name" value="UBX"/>
    <property type="match status" value="1"/>
</dbReference>
<dbReference type="InterPro" id="IPR001012">
    <property type="entry name" value="UBX_dom"/>
</dbReference>
<dbReference type="InterPro" id="IPR029071">
    <property type="entry name" value="Ubiquitin-like_domsf"/>
</dbReference>
<dbReference type="Proteomes" id="UP000800097">
    <property type="component" value="Unassembled WGS sequence"/>
</dbReference>
<dbReference type="CDD" id="cd16105">
    <property type="entry name" value="Ubl_ASPSCR1_like"/>
    <property type="match status" value="1"/>
</dbReference>
<dbReference type="GO" id="GO:0005737">
    <property type="term" value="C:cytoplasm"/>
    <property type="evidence" value="ECO:0007669"/>
    <property type="project" value="TreeGrafter"/>
</dbReference>
<name>A0A6A6JWS0_WESOR</name>
<proteinExistence type="predicted"/>
<dbReference type="GO" id="GO:0012506">
    <property type="term" value="C:vesicle membrane"/>
    <property type="evidence" value="ECO:0007669"/>
    <property type="project" value="TreeGrafter"/>
</dbReference>
<gene>
    <name evidence="3" type="ORF">EI97DRAFT_428952</name>
</gene>
<feature type="compositionally biased region" description="Basic and acidic residues" evidence="1">
    <location>
        <begin position="503"/>
        <end position="516"/>
    </location>
</feature>
<feature type="domain" description="UBX" evidence="2">
    <location>
        <begin position="370"/>
        <end position="450"/>
    </location>
</feature>
<protein>
    <recommendedName>
        <fullName evidence="2">UBX domain-containing protein</fullName>
    </recommendedName>
</protein>
<dbReference type="PROSITE" id="PS50033">
    <property type="entry name" value="UBX"/>
    <property type="match status" value="1"/>
</dbReference>
<dbReference type="InterPro" id="IPR021569">
    <property type="entry name" value="TUG-UBL1"/>
</dbReference>
<sequence>MSHVVVYNSSAKTVRIPTNPTKYLTEVRDEACQKFKVSNDQFTLKYNNKPISLHQQIRLANLPQGARLELVQASKSPTVISVALQLPESEKNVRLTQKFASNTTLWEILRQFESMEGGPIYNFTQRGVPALSSGGTSGAGRLNYEMPVITVMPGHREQSTFVGLQQTLGQLGFDSGSALLRLSFKNSGRPLEEVMTEISQYFKSSEPAAPGAHAADTAQASTAPDPDQAAPEATQTVAGESIRSEEPEPELMDMDHGDSKTITTPSLGETVAIENTQPAPSSPPDPKPSTADSTVPPAGMGRNVKIYAAPTSSTPQAARGAFDEGDYIPTIEHAKSHQAALQARTKNQRLLSDKEIADQEAARQEKLLAAAEKGSSVRIRFPDQMIIQTSMNKEDTAESLYSFVEGFLQHKEPFQLKYFSPINGRQVLIARDQKRLIQDLRFSAAELITFLWDEKASTEARLSRKTLAKEWQDKAETLRVEEPVVEAPPALAQAESSKAQQKKKSETSSEDKESKLKNILNKGLFKKR</sequence>
<dbReference type="GO" id="GO:0006886">
    <property type="term" value="P:intracellular protein transport"/>
    <property type="evidence" value="ECO:0007669"/>
    <property type="project" value="TreeGrafter"/>
</dbReference>
<dbReference type="InterPro" id="IPR059238">
    <property type="entry name" value="UBX1_UBXN9"/>
</dbReference>
<reference evidence="3" key="1">
    <citation type="journal article" date="2020" name="Stud. Mycol.">
        <title>101 Dothideomycetes genomes: a test case for predicting lifestyles and emergence of pathogens.</title>
        <authorList>
            <person name="Haridas S."/>
            <person name="Albert R."/>
            <person name="Binder M."/>
            <person name="Bloem J."/>
            <person name="Labutti K."/>
            <person name="Salamov A."/>
            <person name="Andreopoulos B."/>
            <person name="Baker S."/>
            <person name="Barry K."/>
            <person name="Bills G."/>
            <person name="Bluhm B."/>
            <person name="Cannon C."/>
            <person name="Castanera R."/>
            <person name="Culley D."/>
            <person name="Daum C."/>
            <person name="Ezra D."/>
            <person name="Gonzalez J."/>
            <person name="Henrissat B."/>
            <person name="Kuo A."/>
            <person name="Liang C."/>
            <person name="Lipzen A."/>
            <person name="Lutzoni F."/>
            <person name="Magnuson J."/>
            <person name="Mondo S."/>
            <person name="Nolan M."/>
            <person name="Ohm R."/>
            <person name="Pangilinan J."/>
            <person name="Park H.-J."/>
            <person name="Ramirez L."/>
            <person name="Alfaro M."/>
            <person name="Sun H."/>
            <person name="Tritt A."/>
            <person name="Yoshinaga Y."/>
            <person name="Zwiers L.-H."/>
            <person name="Turgeon B."/>
            <person name="Goodwin S."/>
            <person name="Spatafora J."/>
            <person name="Crous P."/>
            <person name="Grigoriev I."/>
        </authorList>
    </citation>
    <scope>NUCLEOTIDE SEQUENCE</scope>
    <source>
        <strain evidence="3">CBS 379.55</strain>
    </source>
</reference>
<dbReference type="AlphaFoldDB" id="A0A6A6JWS0"/>
<dbReference type="Gene3D" id="3.10.20.90">
    <property type="entry name" value="Phosphatidylinositol 3-kinase Catalytic Subunit, Chain A, domain 1"/>
    <property type="match status" value="1"/>
</dbReference>
<dbReference type="SUPFAM" id="SSF54236">
    <property type="entry name" value="Ubiquitin-like"/>
    <property type="match status" value="2"/>
</dbReference>
<feature type="compositionally biased region" description="Low complexity" evidence="1">
    <location>
        <begin position="208"/>
        <end position="227"/>
    </location>
</feature>
<evidence type="ECO:0000256" key="1">
    <source>
        <dbReference type="SAM" id="MobiDB-lite"/>
    </source>
</evidence>
<evidence type="ECO:0000313" key="3">
    <source>
        <dbReference type="EMBL" id="KAF2280857.1"/>
    </source>
</evidence>
<dbReference type="GeneID" id="54550506"/>
<dbReference type="GO" id="GO:0005634">
    <property type="term" value="C:nucleus"/>
    <property type="evidence" value="ECO:0007669"/>
    <property type="project" value="TreeGrafter"/>
</dbReference>
<feature type="region of interest" description="Disordered" evidence="1">
    <location>
        <begin position="205"/>
        <end position="300"/>
    </location>
</feature>
<dbReference type="Pfam" id="PF11470">
    <property type="entry name" value="TUG-UBL1"/>
    <property type="match status" value="1"/>
</dbReference>
<dbReference type="PANTHER" id="PTHR46467">
    <property type="entry name" value="TETHER CONTAINING UBX DOMAIN FOR GLUT4"/>
    <property type="match status" value="1"/>
</dbReference>
<dbReference type="RefSeq" id="XP_033658394.1">
    <property type="nucleotide sequence ID" value="XM_033797331.1"/>
</dbReference>
<dbReference type="CDD" id="cd17075">
    <property type="entry name" value="UBX1_UBXN9"/>
    <property type="match status" value="1"/>
</dbReference>
<dbReference type="PANTHER" id="PTHR46467:SF1">
    <property type="entry name" value="TETHER CONTAINING UBX DOMAIN FOR GLUT4"/>
    <property type="match status" value="1"/>
</dbReference>
<evidence type="ECO:0000313" key="4">
    <source>
        <dbReference type="Proteomes" id="UP000800097"/>
    </source>
</evidence>
<accession>A0A6A6JWS0</accession>
<feature type="region of interest" description="Disordered" evidence="1">
    <location>
        <begin position="479"/>
        <end position="528"/>
    </location>
</feature>
<feature type="compositionally biased region" description="Polar residues" evidence="1">
    <location>
        <begin position="260"/>
        <end position="277"/>
    </location>
</feature>
<dbReference type="OrthoDB" id="440781at2759"/>
<keyword evidence="4" id="KW-1185">Reference proteome</keyword>
<evidence type="ECO:0000259" key="2">
    <source>
        <dbReference type="PROSITE" id="PS50033"/>
    </source>
</evidence>
<dbReference type="EMBL" id="ML986484">
    <property type="protein sequence ID" value="KAF2280857.1"/>
    <property type="molecule type" value="Genomic_DNA"/>
</dbReference>